<accession>A0A1J5SB49</accession>
<protein>
    <recommendedName>
        <fullName evidence="2">Outer membrane protein beta-barrel domain-containing protein</fullName>
    </recommendedName>
</protein>
<evidence type="ECO:0000313" key="1">
    <source>
        <dbReference type="EMBL" id="OIR05426.1"/>
    </source>
</evidence>
<dbReference type="EMBL" id="MLJW01000050">
    <property type="protein sequence ID" value="OIR05426.1"/>
    <property type="molecule type" value="Genomic_DNA"/>
</dbReference>
<dbReference type="AlphaFoldDB" id="A0A1J5SB49"/>
<comment type="caution">
    <text evidence="1">The sequence shown here is derived from an EMBL/GenBank/DDBJ whole genome shotgun (WGS) entry which is preliminary data.</text>
</comment>
<evidence type="ECO:0008006" key="2">
    <source>
        <dbReference type="Google" id="ProtNLM"/>
    </source>
</evidence>
<name>A0A1J5SB49_9ZZZZ</name>
<proteinExistence type="predicted"/>
<gene>
    <name evidence="1" type="ORF">GALL_124770</name>
</gene>
<sequence>MKKYIFIITALFILVNNSHAQQKKSAIKFSSINSVGFLNGQSQTSFTMQTINGIKYKTWFAGLGASLDNYGYRSIPAFVDVRKTLGNKTWQPLMYADAGINFPIYSSVLPRKQWGNDANKFYNTLYYETGIGLSKSINTKTKFILSVGYSFKHFSYLQYYNLFMSPIIWGSGYNYSSQYDFYYRRLSIKMGLQF</sequence>
<organism evidence="1">
    <name type="scientific">mine drainage metagenome</name>
    <dbReference type="NCBI Taxonomy" id="410659"/>
    <lineage>
        <taxon>unclassified sequences</taxon>
        <taxon>metagenomes</taxon>
        <taxon>ecological metagenomes</taxon>
    </lineage>
</organism>
<reference evidence="1" key="1">
    <citation type="submission" date="2016-10" db="EMBL/GenBank/DDBJ databases">
        <title>Sequence of Gallionella enrichment culture.</title>
        <authorList>
            <person name="Poehlein A."/>
            <person name="Muehling M."/>
            <person name="Daniel R."/>
        </authorList>
    </citation>
    <scope>NUCLEOTIDE SEQUENCE</scope>
</reference>